<proteinExistence type="predicted"/>
<dbReference type="RefSeq" id="XP_007320128.1">
    <property type="nucleotide sequence ID" value="XM_007320066.1"/>
</dbReference>
<evidence type="ECO:0000313" key="2">
    <source>
        <dbReference type="Proteomes" id="UP000008064"/>
    </source>
</evidence>
<name>F8P157_SERL9</name>
<dbReference type="EMBL" id="GL945436">
    <property type="protein sequence ID" value="EGO22888.1"/>
    <property type="molecule type" value="Genomic_DNA"/>
</dbReference>
<dbReference type="HOGENOM" id="CLU_2874070_0_0_1"/>
<feature type="non-terminal residue" evidence="1">
    <location>
        <position position="64"/>
    </location>
</feature>
<gene>
    <name evidence="1" type="ORF">SERLADRAFT_393641</name>
</gene>
<dbReference type="AlphaFoldDB" id="F8P157"/>
<organism evidence="2">
    <name type="scientific">Serpula lacrymans var. lacrymans (strain S7.9)</name>
    <name type="common">Dry rot fungus</name>
    <dbReference type="NCBI Taxonomy" id="578457"/>
    <lineage>
        <taxon>Eukaryota</taxon>
        <taxon>Fungi</taxon>
        <taxon>Dikarya</taxon>
        <taxon>Basidiomycota</taxon>
        <taxon>Agaricomycotina</taxon>
        <taxon>Agaricomycetes</taxon>
        <taxon>Agaricomycetidae</taxon>
        <taxon>Boletales</taxon>
        <taxon>Coniophorineae</taxon>
        <taxon>Serpulaceae</taxon>
        <taxon>Serpula</taxon>
    </lineage>
</organism>
<accession>F8P157</accession>
<evidence type="ECO:0000313" key="1">
    <source>
        <dbReference type="EMBL" id="EGO22888.1"/>
    </source>
</evidence>
<dbReference type="GeneID" id="18811626"/>
<protein>
    <submittedName>
        <fullName evidence="1">Uncharacterized protein</fullName>
    </submittedName>
</protein>
<sequence length="64" mass="7123">MWGVSFGGSKNPDLHQMAAFPTSVLFNSHSSTSAGKTICQYPREMLIDLVDDADAVRLKHWSNR</sequence>
<dbReference type="KEGG" id="sla:SERLADRAFT_393641"/>
<reference evidence="2" key="1">
    <citation type="journal article" date="2011" name="Science">
        <title>The plant cell wall-decomposing machinery underlies the functional diversity of forest fungi.</title>
        <authorList>
            <person name="Eastwood D.C."/>
            <person name="Floudas D."/>
            <person name="Binder M."/>
            <person name="Majcherczyk A."/>
            <person name="Schneider P."/>
            <person name="Aerts A."/>
            <person name="Asiegbu F.O."/>
            <person name="Baker S.E."/>
            <person name="Barry K."/>
            <person name="Bendiksby M."/>
            <person name="Blumentritt M."/>
            <person name="Coutinho P.M."/>
            <person name="Cullen D."/>
            <person name="de Vries R.P."/>
            <person name="Gathman A."/>
            <person name="Goodell B."/>
            <person name="Henrissat B."/>
            <person name="Ihrmark K."/>
            <person name="Kauserud H."/>
            <person name="Kohler A."/>
            <person name="LaButti K."/>
            <person name="Lapidus A."/>
            <person name="Lavin J.L."/>
            <person name="Lee Y.-H."/>
            <person name="Lindquist E."/>
            <person name="Lilly W."/>
            <person name="Lucas S."/>
            <person name="Morin E."/>
            <person name="Murat C."/>
            <person name="Oguiza J.A."/>
            <person name="Park J."/>
            <person name="Pisabarro A.G."/>
            <person name="Riley R."/>
            <person name="Rosling A."/>
            <person name="Salamov A."/>
            <person name="Schmidt O."/>
            <person name="Schmutz J."/>
            <person name="Skrede I."/>
            <person name="Stenlid J."/>
            <person name="Wiebenga A."/>
            <person name="Xie X."/>
            <person name="Kuees U."/>
            <person name="Hibbett D.S."/>
            <person name="Hoffmeister D."/>
            <person name="Hoegberg N."/>
            <person name="Martin F."/>
            <person name="Grigoriev I.V."/>
            <person name="Watkinson S.C."/>
        </authorList>
    </citation>
    <scope>NUCLEOTIDE SEQUENCE [LARGE SCALE GENOMIC DNA]</scope>
    <source>
        <strain evidence="2">S7.9</strain>
    </source>
</reference>
<dbReference type="Proteomes" id="UP000008064">
    <property type="component" value="Unassembled WGS sequence"/>
</dbReference>